<protein>
    <submittedName>
        <fullName evidence="2">Uncharacterized protein</fullName>
    </submittedName>
</protein>
<evidence type="ECO:0000256" key="1">
    <source>
        <dbReference type="SAM" id="MobiDB-lite"/>
    </source>
</evidence>
<reference evidence="2 3" key="1">
    <citation type="journal article" date="2021" name="Elife">
        <title>Chloroplast acquisition without the gene transfer in kleptoplastic sea slugs, Plakobranchus ocellatus.</title>
        <authorList>
            <person name="Maeda T."/>
            <person name="Takahashi S."/>
            <person name="Yoshida T."/>
            <person name="Shimamura S."/>
            <person name="Takaki Y."/>
            <person name="Nagai Y."/>
            <person name="Toyoda A."/>
            <person name="Suzuki Y."/>
            <person name="Arimoto A."/>
            <person name="Ishii H."/>
            <person name="Satoh N."/>
            <person name="Nishiyama T."/>
            <person name="Hasebe M."/>
            <person name="Maruyama T."/>
            <person name="Minagawa J."/>
            <person name="Obokata J."/>
            <person name="Shigenobu S."/>
        </authorList>
    </citation>
    <scope>NUCLEOTIDE SEQUENCE [LARGE SCALE GENOMIC DNA]</scope>
</reference>
<proteinExistence type="predicted"/>
<evidence type="ECO:0000313" key="2">
    <source>
        <dbReference type="EMBL" id="GFN87882.1"/>
    </source>
</evidence>
<evidence type="ECO:0000313" key="3">
    <source>
        <dbReference type="Proteomes" id="UP000735302"/>
    </source>
</evidence>
<sequence>MVEEFTTQRRRIKKASVLSVGHDSQQRKTCPPIGHRFMSQRGPPRVEHWVGPATRHRQALDDDSPNFMKPTRQMIICKVCRGATQYKSFARERSARSGPSSTQLVFHLCVSSMWGSGRKGSACFDRAPRDGR</sequence>
<organism evidence="2 3">
    <name type="scientific">Plakobranchus ocellatus</name>
    <dbReference type="NCBI Taxonomy" id="259542"/>
    <lineage>
        <taxon>Eukaryota</taxon>
        <taxon>Metazoa</taxon>
        <taxon>Spiralia</taxon>
        <taxon>Lophotrochozoa</taxon>
        <taxon>Mollusca</taxon>
        <taxon>Gastropoda</taxon>
        <taxon>Heterobranchia</taxon>
        <taxon>Euthyneura</taxon>
        <taxon>Panpulmonata</taxon>
        <taxon>Sacoglossa</taxon>
        <taxon>Placobranchoidea</taxon>
        <taxon>Plakobranchidae</taxon>
        <taxon>Plakobranchus</taxon>
    </lineage>
</organism>
<dbReference type="EMBL" id="BLXT01001819">
    <property type="protein sequence ID" value="GFN87882.1"/>
    <property type="molecule type" value="Genomic_DNA"/>
</dbReference>
<keyword evidence="3" id="KW-1185">Reference proteome</keyword>
<comment type="caution">
    <text evidence="2">The sequence shown here is derived from an EMBL/GenBank/DDBJ whole genome shotgun (WGS) entry which is preliminary data.</text>
</comment>
<gene>
    <name evidence="2" type="ORF">PoB_001438800</name>
</gene>
<feature type="region of interest" description="Disordered" evidence="1">
    <location>
        <begin position="22"/>
        <end position="44"/>
    </location>
</feature>
<name>A0AAV3YZT9_9GAST</name>
<dbReference type="AlphaFoldDB" id="A0AAV3YZT9"/>
<accession>A0AAV3YZT9</accession>
<dbReference type="Proteomes" id="UP000735302">
    <property type="component" value="Unassembled WGS sequence"/>
</dbReference>